<evidence type="ECO:0000313" key="2">
    <source>
        <dbReference type="EMBL" id="OAP90220.1"/>
    </source>
</evidence>
<reference evidence="2" key="1">
    <citation type="submission" date="2016-04" db="EMBL/GenBank/DDBJ databases">
        <title>Fast-growing isolate from the root nodules of Vavilovia formosa.</title>
        <authorList>
            <person name="Kimeklis A."/>
            <person name="Safronova V."/>
            <person name="Belimov A."/>
            <person name="Andronov E."/>
        </authorList>
    </citation>
    <scope>NUCLEOTIDE SEQUENCE [LARGE SCALE GENOMIC DNA]</scope>
    <source>
        <strain evidence="2">Vaf-46</strain>
    </source>
</reference>
<name>A0A179BFR1_RHILE</name>
<comment type="caution">
    <text evidence="2">The sequence shown here is derived from an EMBL/GenBank/DDBJ whole genome shotgun (WGS) entry which is preliminary data.</text>
</comment>
<feature type="region of interest" description="Disordered" evidence="1">
    <location>
        <begin position="118"/>
        <end position="151"/>
    </location>
</feature>
<sequence length="1436" mass="154046">MMVRRPIGTGTRTPTPARRANANVLSGTAGTIVGPVTGIDLGTILTPRPVDFVGNLFEQDRPGDAVVRPDDLVALRIETRNLAIIAGTPPRLKKQASGAAYVILHFPPQSITEETFFETQPAGTKNPAAQRPDEQVKQDPVGGSETPHAPPVRARIAGESRLVFQVPDGFDVAYTLEGVLDACQTLSLKVAANAGPRGAGQRVFTTTDLFDTRKLATLPAAKRAMLASFALRSTQIAAVQGDFATLRARQFSGGAALKALPRSRFDLEVALPVRPGSPRPALPTALTTSIELPWRLILSPHAAEKWRHAAAPVTSPATSRTELWHSRLVAPDDKGKTIEPPYDDPNRTVRAIWALTGEGSTKPMQSGWPVPVAAALPAPSTAPFRMPLDDFDRFQIAHLSSNFSVSNYTPQPVDTNLMMLTALGGWLESRGSWDPPGLSVEEWGHRASMGRDHYVRVVYRGFLFPFGHRVSLVKVSERKFHNGAKDGDGKPVIEQMPGNAAYLRQRLFLIVRERERNYVEPGADQLRNNAGNVFYGRQFPFTNIRVLTQVTPNLDQPTASDVSGLGQLMFWPNVNGQPFKFQFVATDLDGRRVAFDLPMIFMDNILACRRDLDPISNKLVPDFATVETYADVAAKEYANAGTKHTADLNLQRVAMATSVKAGDTSVQVEQMDFGGEAEAGNQTLRNFSNGLNRPVFFPKVTETRARIGALAHLTGSAKSNALTWNAFYLEKGFNTNVGEVFADVKNDPDMAKLDFSSQGDRSGGFVQPNLKPNALSRFAGPVMGDVGQFIAGTVPAGGGFPTAISDLPLPLLFGCIPLGEVIEAVANLVDSPEKIPKFGSEASTQVESFINGLVRLYSFIESIASQPSSIGDAAMSAFKASLNDLLAQAKAYAAAQIAPVEAAANQLMTALNDVAAKLQGLASLVVNGAATAPDLTNIPASIATARARLADLKTAANANIGGVNLPSGIRQSLLGFVAQLDAVLEDLQTLPVLVAQGKALFDALEAIVGDPSQIETLFSDPATLKTRVEAVAAAIGPLKTTVGGFDLLDGAPRKVIVDAMTAVEEVLGGIADLLKLIEGLVGEELTIRFDWNPEIDSWWLPGTAHTPDKALFRANDKHGFLIAVEAKVKKNGASAPKISVSCGLKHFDLVLIAPASFLELNFEKIEFSVDSAAKMDVDVLLNDIKFVGPLSFVETLRDLIPLDGFSDPPYLDISTKGIDAGFSVTLPSISIGVMSLSNLGLGAGFTVPFIGQPLSVRFNFCTREQPFCLTVYMFGGGGFFGVTIDPHGVQILEASFEFGASISIDLGVASGGVHVMAGIYFRMEQDAASLTGYFRLGGHVSVLGIITASLELYLELRYEFQSGKCVGKAQLTIEISVFIFSGSVTITCERKFSGANGDPSLREMLGFDPTVPLEQELGEIDADTEYAWRDHCEAFA</sequence>
<organism evidence="2">
    <name type="scientific">Rhizobium leguminosarum</name>
    <dbReference type="NCBI Taxonomy" id="384"/>
    <lineage>
        <taxon>Bacteria</taxon>
        <taxon>Pseudomonadati</taxon>
        <taxon>Pseudomonadota</taxon>
        <taxon>Alphaproteobacteria</taxon>
        <taxon>Hyphomicrobiales</taxon>
        <taxon>Rhizobiaceae</taxon>
        <taxon>Rhizobium/Agrobacterium group</taxon>
        <taxon>Rhizobium</taxon>
    </lineage>
</organism>
<protein>
    <submittedName>
        <fullName evidence="2">Uncharacterized protein</fullName>
    </submittedName>
</protein>
<dbReference type="EMBL" id="LWBS01000423">
    <property type="protein sequence ID" value="OAP90220.1"/>
    <property type="molecule type" value="Genomic_DNA"/>
</dbReference>
<accession>A0A179BFR1</accession>
<gene>
    <name evidence="2" type="ORF">A4U53_30320</name>
</gene>
<evidence type="ECO:0000256" key="1">
    <source>
        <dbReference type="SAM" id="MobiDB-lite"/>
    </source>
</evidence>
<proteinExistence type="predicted"/>